<reference evidence="1" key="1">
    <citation type="submission" date="2022-10" db="EMBL/GenBank/DDBJ databases">
        <authorList>
            <person name="Chen Y."/>
            <person name="Dougan E. K."/>
            <person name="Chan C."/>
            <person name="Rhodes N."/>
            <person name="Thang M."/>
        </authorList>
    </citation>
    <scope>NUCLEOTIDE SEQUENCE</scope>
</reference>
<evidence type="ECO:0000313" key="1">
    <source>
        <dbReference type="EMBL" id="CAI4004224.1"/>
    </source>
</evidence>
<evidence type="ECO:0000313" key="2">
    <source>
        <dbReference type="EMBL" id="CAL1157599.1"/>
    </source>
</evidence>
<accession>A0A9P1G7W2</accession>
<dbReference type="EMBL" id="CAMXCT010003391">
    <property type="protein sequence ID" value="CAI4004224.1"/>
    <property type="molecule type" value="Genomic_DNA"/>
</dbReference>
<protein>
    <submittedName>
        <fullName evidence="3">Dynein heavy chain 8, axonemal</fullName>
    </submittedName>
</protein>
<dbReference type="OrthoDB" id="10448675at2759"/>
<sequence>WFTWAEMAPLVMHLEVSNIEISGTWGGVFEVDASATELKFIGGEERAVANAMNQSSGMLVFCPSQTVMLLPHSTSMRIHTTIKLPPDFDVLSLGQCRAATDQYCQKEKIKCKIRAGRSGASEGTTMYAYCQKHKDCGFSWKHVFSSEVHAIFIKGAHAEVDRQVRGVPVERRMKAAQAVRTCKPMEAVVDLIAHDVPAAEWPSKKELTALDGRNGWTILSQPDGVCMLAHESFAEDAAQLIAQSSDTCPIVAVQDVTYKVFGSDWGLYRFAIASKHFDAEGIARTSLHTLSLGVVAKESEEHLSAVLGFTRQWHATRGNQLAKVIHQIHGDQGPGGIAAVRSIFPKAVFRLDQRHQLTSMMRHACGAVASRKLACALLQFAFSGLYWCDGLWQLYIDALLQRLIEQGEVDYAAYLQQHVFTLEDKENQKMWTSLCRNRISLWNDTVTFQTSDATMQYCKTEQIMCRIRAGGAGFFPAGEGTIFYCYCVQHKDCKFSWKHLFAGGDHAIFTKGVHCEIDRWLAHLQALDGRNGWSIGSQPNGACALLHESFARDAATLIAQSSDTCPIVAVQDVTYKVFGRDWGLYRCAIASKHFDEEGIPKPSLHTFSLGVVETENEERAVLQFTGKWHAARGNHLAQVIHQIHGHLGPRFRAAARWNRRRRSVSMFLKHALEAGMQKASEGYPQPSVIPFLELEATMQYCKTEQIMCRIRAGGAGFFPAGEGTIFYCYCVQHKDCKFSWKHLFAGGDHAIFTKGVHCEIDRWLAHLQALDGRNGWSIGSQPSGACALLHESFARDAATLIAQSSDICPIVAAGHGLCKCGNLKVTAQQVKESAIRHKAV</sequence>
<dbReference type="AlphaFoldDB" id="A0A9P1G7W2"/>
<organism evidence="1">
    <name type="scientific">Cladocopium goreaui</name>
    <dbReference type="NCBI Taxonomy" id="2562237"/>
    <lineage>
        <taxon>Eukaryota</taxon>
        <taxon>Sar</taxon>
        <taxon>Alveolata</taxon>
        <taxon>Dinophyceae</taxon>
        <taxon>Suessiales</taxon>
        <taxon>Symbiodiniaceae</taxon>
        <taxon>Cladocopium</taxon>
    </lineage>
</organism>
<evidence type="ECO:0000313" key="4">
    <source>
        <dbReference type="Proteomes" id="UP001152797"/>
    </source>
</evidence>
<dbReference type="EMBL" id="CAMXCT020003391">
    <property type="protein sequence ID" value="CAL1157599.1"/>
    <property type="molecule type" value="Genomic_DNA"/>
</dbReference>
<name>A0A9P1G7W2_9DINO</name>
<evidence type="ECO:0000313" key="3">
    <source>
        <dbReference type="EMBL" id="CAL4791536.1"/>
    </source>
</evidence>
<feature type="non-terminal residue" evidence="1">
    <location>
        <position position="1"/>
    </location>
</feature>
<keyword evidence="4" id="KW-1185">Reference proteome</keyword>
<gene>
    <name evidence="1" type="ORF">C1SCF055_LOCUS30031</name>
</gene>
<feature type="non-terminal residue" evidence="1">
    <location>
        <position position="840"/>
    </location>
</feature>
<comment type="caution">
    <text evidence="1">The sequence shown here is derived from an EMBL/GenBank/DDBJ whole genome shotgun (WGS) entry which is preliminary data.</text>
</comment>
<reference evidence="2" key="2">
    <citation type="submission" date="2024-04" db="EMBL/GenBank/DDBJ databases">
        <authorList>
            <person name="Chen Y."/>
            <person name="Shah S."/>
            <person name="Dougan E. K."/>
            <person name="Thang M."/>
            <person name="Chan C."/>
        </authorList>
    </citation>
    <scope>NUCLEOTIDE SEQUENCE [LARGE SCALE GENOMIC DNA]</scope>
</reference>
<dbReference type="Proteomes" id="UP001152797">
    <property type="component" value="Unassembled WGS sequence"/>
</dbReference>
<proteinExistence type="predicted"/>
<dbReference type="EMBL" id="CAMXCT030003391">
    <property type="protein sequence ID" value="CAL4791536.1"/>
    <property type="molecule type" value="Genomic_DNA"/>
</dbReference>